<evidence type="ECO:0000256" key="7">
    <source>
        <dbReference type="SAM" id="Phobius"/>
    </source>
</evidence>
<keyword evidence="4 7" id="KW-0812">Transmembrane</keyword>
<feature type="transmembrane region" description="Helical" evidence="7">
    <location>
        <begin position="378"/>
        <end position="396"/>
    </location>
</feature>
<keyword evidence="6 7" id="KW-0472">Membrane</keyword>
<dbReference type="GO" id="GO:0015184">
    <property type="term" value="F:L-cystine transmembrane transporter activity"/>
    <property type="evidence" value="ECO:0007669"/>
    <property type="project" value="TreeGrafter"/>
</dbReference>
<dbReference type="GO" id="GO:0015293">
    <property type="term" value="F:symporter activity"/>
    <property type="evidence" value="ECO:0007669"/>
    <property type="project" value="InterPro"/>
</dbReference>
<name>A0A2S9GXH4_9BURK</name>
<dbReference type="AlphaFoldDB" id="A0A2S9GXH4"/>
<evidence type="ECO:0000256" key="5">
    <source>
        <dbReference type="ARBA" id="ARBA00022989"/>
    </source>
</evidence>
<feature type="transmembrane region" description="Helical" evidence="7">
    <location>
        <begin position="349"/>
        <end position="371"/>
    </location>
</feature>
<sequence length="472" mass="50538">MNDAQQPALFQGVFFEKFLAITHYQTLISIAVLLLCFWGLNQLQNKKIDFSIRMLVGLVAGALLGLGIQALVGFPAEATTWMKETAIWYGLVGRAFVAFIRMLVIPLIFVSIVKVILDFSGKRDLPQIAVRGIFWLLFTTAIACVLGIILANLFHLGAGVSSAPTEKVNEYTNLVDTFIRLIPSNIIVAMNGENIVGLVIFSALIGIAANRMEHKNPEAIGVFKKLMQALYKIVMSIAMTIIKYMPYAVVALLARTIISNGIPAIIEVSSFVAAIYIATAVMVSIHIVIIVLHGVSPLMYVKKALGTWLLAFTSRSSVGTLPMTIATLTTRMGVNNGTANLVGSLGSTIGMNGCAGFFPAMIVVMVAHMVGIEVNTQFYIMMLIVITIGSIGIAGIPGTATVAATIALSGMGMGEHFALIGMVLAIDPIIDMARTLTNVSGTMTAAIATDREMGTMDMAVFNDPHATLDNDE</sequence>
<reference evidence="8 9" key="1">
    <citation type="submission" date="2018-02" db="EMBL/GenBank/DDBJ databases">
        <title>Solimicrobium silvestre gen. nov., sp. nov., isolated from alpine forest soil.</title>
        <authorList>
            <person name="Margesin R."/>
            <person name="Albuquerque L."/>
            <person name="Zhang D.-C."/>
            <person name="Froufe H.J.C."/>
            <person name="Severino R."/>
            <person name="Roxo I."/>
            <person name="Egas C."/>
            <person name="Da Costa M.S."/>
        </authorList>
    </citation>
    <scope>NUCLEOTIDE SEQUENCE [LARGE SCALE GENOMIC DNA]</scope>
    <source>
        <strain evidence="8 9">S20-91</strain>
    </source>
</reference>
<evidence type="ECO:0000313" key="9">
    <source>
        <dbReference type="Proteomes" id="UP000237839"/>
    </source>
</evidence>
<accession>A0A2S9GXH4</accession>
<protein>
    <submittedName>
        <fullName evidence="8">Putative Na+/dicarboxylate symporter</fullName>
    </submittedName>
</protein>
<evidence type="ECO:0000256" key="1">
    <source>
        <dbReference type="ARBA" id="ARBA00004141"/>
    </source>
</evidence>
<dbReference type="GO" id="GO:0005886">
    <property type="term" value="C:plasma membrane"/>
    <property type="evidence" value="ECO:0007669"/>
    <property type="project" value="TreeGrafter"/>
</dbReference>
<evidence type="ECO:0000256" key="2">
    <source>
        <dbReference type="ARBA" id="ARBA00006148"/>
    </source>
</evidence>
<comment type="similarity">
    <text evidence="2">Belongs to the dicarboxylate/amino acid:cation symporter (DAACS) (TC 2.A.23) family.</text>
</comment>
<dbReference type="Gene3D" id="1.10.3860.10">
    <property type="entry name" value="Sodium:dicarboxylate symporter"/>
    <property type="match status" value="1"/>
</dbReference>
<keyword evidence="5 7" id="KW-1133">Transmembrane helix</keyword>
<feature type="transmembrane region" description="Helical" evidence="7">
    <location>
        <begin position="402"/>
        <end position="426"/>
    </location>
</feature>
<evidence type="ECO:0000313" key="8">
    <source>
        <dbReference type="EMBL" id="PRC92413.1"/>
    </source>
</evidence>
<feature type="transmembrane region" description="Helical" evidence="7">
    <location>
        <begin position="186"/>
        <end position="209"/>
    </location>
</feature>
<feature type="transmembrane region" description="Helical" evidence="7">
    <location>
        <begin position="133"/>
        <end position="154"/>
    </location>
</feature>
<organism evidence="8 9">
    <name type="scientific">Solimicrobium silvestre</name>
    <dbReference type="NCBI Taxonomy" id="2099400"/>
    <lineage>
        <taxon>Bacteria</taxon>
        <taxon>Pseudomonadati</taxon>
        <taxon>Pseudomonadota</taxon>
        <taxon>Betaproteobacteria</taxon>
        <taxon>Burkholderiales</taxon>
        <taxon>Oxalobacteraceae</taxon>
        <taxon>Solimicrobium</taxon>
    </lineage>
</organism>
<feature type="transmembrane region" description="Helical" evidence="7">
    <location>
        <begin position="230"/>
        <end position="253"/>
    </location>
</feature>
<proteinExistence type="inferred from homology"/>
<dbReference type="EMBL" id="PUGF01000013">
    <property type="protein sequence ID" value="PRC92413.1"/>
    <property type="molecule type" value="Genomic_DNA"/>
</dbReference>
<evidence type="ECO:0000256" key="4">
    <source>
        <dbReference type="ARBA" id="ARBA00022692"/>
    </source>
</evidence>
<feature type="transmembrane region" description="Helical" evidence="7">
    <location>
        <begin position="273"/>
        <end position="295"/>
    </location>
</feature>
<dbReference type="PANTHER" id="PTHR42865:SF5">
    <property type="entry name" value="L-CYSTINE TRANSPORTER TCYP"/>
    <property type="match status" value="1"/>
</dbReference>
<comment type="subcellular location">
    <subcellularLocation>
        <location evidence="1">Membrane</location>
        <topology evidence="1">Multi-pass membrane protein</topology>
    </subcellularLocation>
</comment>
<evidence type="ECO:0000256" key="3">
    <source>
        <dbReference type="ARBA" id="ARBA00022448"/>
    </source>
</evidence>
<feature type="transmembrane region" description="Helical" evidence="7">
    <location>
        <begin position="307"/>
        <end position="329"/>
    </location>
</feature>
<keyword evidence="3" id="KW-0813">Transport</keyword>
<comment type="caution">
    <text evidence="8">The sequence shown here is derived from an EMBL/GenBank/DDBJ whole genome shotgun (WGS) entry which is preliminary data.</text>
</comment>
<gene>
    <name evidence="8" type="ORF">S2091_2788</name>
</gene>
<dbReference type="RefSeq" id="WP_105532548.1">
    <property type="nucleotide sequence ID" value="NZ_PUGF01000013.1"/>
</dbReference>
<dbReference type="SUPFAM" id="SSF118215">
    <property type="entry name" value="Proton glutamate symport protein"/>
    <property type="match status" value="1"/>
</dbReference>
<dbReference type="InterPro" id="IPR036458">
    <property type="entry name" value="Na:dicarbo_symporter_sf"/>
</dbReference>
<evidence type="ECO:0000256" key="6">
    <source>
        <dbReference type="ARBA" id="ARBA00023136"/>
    </source>
</evidence>
<dbReference type="Proteomes" id="UP000237839">
    <property type="component" value="Unassembled WGS sequence"/>
</dbReference>
<dbReference type="PANTHER" id="PTHR42865">
    <property type="entry name" value="PROTON/GLUTAMATE-ASPARTATE SYMPORTER"/>
    <property type="match status" value="1"/>
</dbReference>
<dbReference type="PRINTS" id="PR00173">
    <property type="entry name" value="EDTRNSPORT"/>
</dbReference>
<dbReference type="Pfam" id="PF00375">
    <property type="entry name" value="SDF"/>
    <property type="match status" value="1"/>
</dbReference>
<dbReference type="OrthoDB" id="7778689at2"/>
<feature type="transmembrane region" description="Helical" evidence="7">
    <location>
        <begin position="86"/>
        <end position="112"/>
    </location>
</feature>
<keyword evidence="9" id="KW-1185">Reference proteome</keyword>
<dbReference type="InterPro" id="IPR001991">
    <property type="entry name" value="Na-dicarboxylate_symporter"/>
</dbReference>
<feature type="transmembrane region" description="Helical" evidence="7">
    <location>
        <begin position="20"/>
        <end position="40"/>
    </location>
</feature>
<feature type="transmembrane region" description="Helical" evidence="7">
    <location>
        <begin position="52"/>
        <end position="74"/>
    </location>
</feature>